<feature type="domain" description="Amidohydrolase-related" evidence="3">
    <location>
        <begin position="96"/>
        <end position="454"/>
    </location>
</feature>
<dbReference type="InterPro" id="IPR006680">
    <property type="entry name" value="Amidohydro-rel"/>
</dbReference>
<dbReference type="NCBIfam" id="NF006056">
    <property type="entry name" value="PRK08204.1"/>
    <property type="match status" value="1"/>
</dbReference>
<evidence type="ECO:0000313" key="5">
    <source>
        <dbReference type="Proteomes" id="UP000261811"/>
    </source>
</evidence>
<dbReference type="Gene3D" id="3.20.20.140">
    <property type="entry name" value="Metal-dependent hydrolases"/>
    <property type="match status" value="1"/>
</dbReference>
<proteinExistence type="predicted"/>
<gene>
    <name evidence="4" type="ORF">DZF91_21825</name>
</gene>
<dbReference type="GO" id="GO:0016810">
    <property type="term" value="F:hydrolase activity, acting on carbon-nitrogen (but not peptide) bonds"/>
    <property type="evidence" value="ECO:0007669"/>
    <property type="project" value="InterPro"/>
</dbReference>
<dbReference type="EMBL" id="QURH01000335">
    <property type="protein sequence ID" value="RFU39534.1"/>
    <property type="molecule type" value="Genomic_DNA"/>
</dbReference>
<dbReference type="Proteomes" id="UP000261811">
    <property type="component" value="Unassembled WGS sequence"/>
</dbReference>
<organism evidence="4 5">
    <name type="scientific">Actinomadura logoneensis</name>
    <dbReference type="NCBI Taxonomy" id="2293572"/>
    <lineage>
        <taxon>Bacteria</taxon>
        <taxon>Bacillati</taxon>
        <taxon>Actinomycetota</taxon>
        <taxon>Actinomycetes</taxon>
        <taxon>Streptosporangiales</taxon>
        <taxon>Thermomonosporaceae</taxon>
        <taxon>Actinomadura</taxon>
    </lineage>
</organism>
<dbReference type="PANTHER" id="PTHR43794">
    <property type="entry name" value="AMINOHYDROLASE SSNA-RELATED"/>
    <property type="match status" value="1"/>
</dbReference>
<evidence type="ECO:0000259" key="3">
    <source>
        <dbReference type="Pfam" id="PF01979"/>
    </source>
</evidence>
<dbReference type="PANTHER" id="PTHR43794:SF11">
    <property type="entry name" value="AMIDOHYDROLASE-RELATED DOMAIN-CONTAINING PROTEIN"/>
    <property type="match status" value="1"/>
</dbReference>
<dbReference type="Gene3D" id="2.30.40.10">
    <property type="entry name" value="Urease, subunit C, domain 1"/>
    <property type="match status" value="1"/>
</dbReference>
<sequence length="523" mass="55379">MAGRPYPRPVMALARPVRPAQHGRTRSAESPSPEVAPMSNARTVVTGGHVITMDEQLGDHENGAVLIEGDRIAAVARDAAEFAGVDAEVIDARGGLVLPGMVDSHRHTWMSLMRALSADQSLPEFLATTFYGTGSFLTAADLGTAALVGALEALDAGVTTIMDCADCVNTPEHADAAIASLREAGIRAVYAYGMQRYDYSPTPFTGHADRLADLARVRGVLADDSATVTAGVLLSDFGTLPFEHTAAEIRAAADLDVLVASHTAAATGSILLKGLRELNDHGLLRPGHVHIHCPALDPQEWRLLADTGARVTIAPETEMQMGMGFPPFRAAMDAGIAPGVSTDIVAVGSGDLFSQMRLGLQTQRMLDNDRAHRTGTMPWTIDLTVRDALAWGTRDGAATLGLGDRIGSLTPGKKADLIVVRPRMDLVRSSNPVGSVVLQSTAADVDTVLVDGEVRKRHGKLVGHDLDALRVRANAALDRIQEGHAAMPRPSVEGIRAWFETAERMATRAYGSAYADGIPGMAH</sequence>
<comment type="caution">
    <text evidence="4">The sequence shown here is derived from an EMBL/GenBank/DDBJ whole genome shotgun (WGS) entry which is preliminary data.</text>
</comment>
<keyword evidence="5" id="KW-1185">Reference proteome</keyword>
<dbReference type="InterPro" id="IPR032466">
    <property type="entry name" value="Metal_Hydrolase"/>
</dbReference>
<evidence type="ECO:0000313" key="4">
    <source>
        <dbReference type="EMBL" id="RFU39534.1"/>
    </source>
</evidence>
<accession>A0A372JI50</accession>
<dbReference type="Pfam" id="PF01979">
    <property type="entry name" value="Amidohydro_1"/>
    <property type="match status" value="1"/>
</dbReference>
<dbReference type="SUPFAM" id="SSF51556">
    <property type="entry name" value="Metallo-dependent hydrolases"/>
    <property type="match status" value="1"/>
</dbReference>
<dbReference type="InterPro" id="IPR011059">
    <property type="entry name" value="Metal-dep_hydrolase_composite"/>
</dbReference>
<reference evidence="4 5" key="1">
    <citation type="submission" date="2018-08" db="EMBL/GenBank/DDBJ databases">
        <title>Actinomadura jelena sp. nov., a novel Actinomycete isolated from soil in Chad.</title>
        <authorList>
            <person name="Shi L."/>
        </authorList>
    </citation>
    <scope>NUCLEOTIDE SEQUENCE [LARGE SCALE GENOMIC DNA]</scope>
    <source>
        <strain evidence="4 5">NEAU-G17</strain>
    </source>
</reference>
<protein>
    <recommendedName>
        <fullName evidence="3">Amidohydrolase-related domain-containing protein</fullName>
    </recommendedName>
</protein>
<dbReference type="InterPro" id="IPR050287">
    <property type="entry name" value="MTA/SAH_deaminase"/>
</dbReference>
<dbReference type="AlphaFoldDB" id="A0A372JI50"/>
<dbReference type="SUPFAM" id="SSF51338">
    <property type="entry name" value="Composite domain of metallo-dependent hydrolases"/>
    <property type="match status" value="1"/>
</dbReference>
<evidence type="ECO:0000256" key="2">
    <source>
        <dbReference type="SAM" id="MobiDB-lite"/>
    </source>
</evidence>
<keyword evidence="1" id="KW-0378">Hydrolase</keyword>
<feature type="region of interest" description="Disordered" evidence="2">
    <location>
        <begin position="15"/>
        <end position="38"/>
    </location>
</feature>
<evidence type="ECO:0000256" key="1">
    <source>
        <dbReference type="ARBA" id="ARBA00022801"/>
    </source>
</evidence>
<name>A0A372JI50_9ACTN</name>